<dbReference type="AlphaFoldDB" id="A0A1H6JRX8"/>
<gene>
    <name evidence="1" type="ORF">BAZSYMB_SCAFFOLD00082_3</name>
</gene>
<accession>A0A1H6JRX8</accession>
<reference evidence="2" key="1">
    <citation type="submission" date="2016-06" db="EMBL/GenBank/DDBJ databases">
        <authorList>
            <person name="Petersen J."/>
            <person name="Sayavedra L."/>
        </authorList>
    </citation>
    <scope>NUCLEOTIDE SEQUENCE [LARGE SCALE GENOMIC DNA]</scope>
    <source>
        <strain evidence="2">BazSymB</strain>
    </source>
</reference>
<name>A0A1H6JRX8_9GAMM</name>
<evidence type="ECO:0000313" key="2">
    <source>
        <dbReference type="Proteomes" id="UP000198559"/>
    </source>
</evidence>
<dbReference type="SUPFAM" id="SSF52540">
    <property type="entry name" value="P-loop containing nucleoside triphosphate hydrolases"/>
    <property type="match status" value="1"/>
</dbReference>
<dbReference type="Proteomes" id="UP000198559">
    <property type="component" value="Unassembled WGS sequence"/>
</dbReference>
<dbReference type="STRING" id="235205.BAZSYMB_SCAFFOLD00082_3"/>
<dbReference type="EMBL" id="CVUD02000069">
    <property type="protein sequence ID" value="SEH65259.1"/>
    <property type="molecule type" value="Genomic_DNA"/>
</dbReference>
<proteinExistence type="predicted"/>
<protein>
    <recommendedName>
        <fullName evidence="3">ParA family protein</fullName>
    </recommendedName>
</protein>
<organism evidence="1 2">
    <name type="scientific">Bathymodiolus azoricus thioautotrophic gill symbiont</name>
    <dbReference type="NCBI Taxonomy" id="235205"/>
    <lineage>
        <taxon>Bacteria</taxon>
        <taxon>Pseudomonadati</taxon>
        <taxon>Pseudomonadota</taxon>
        <taxon>Gammaproteobacteria</taxon>
        <taxon>sulfur-oxidizing symbionts</taxon>
    </lineage>
</organism>
<sequence>MKIAIYSSKGSAGKTPIATNIALDKDFCIGTNELFHVYDNFIPDNQLIALDTEDEFPDVGDIDIVFDLAGSISKSAHSITSALKMSDYVIVPIYNEFKCLVAGLNTISQILEYNNNIIVVATKLQKTKKDILMAHGSNDWHNGEDYKNIKLAVSEKISSDIPVMPLKFSKAFDNIFEHKKSIKQLMDESPLAKYNYKEVAKQFDDIYKLIGV</sequence>
<evidence type="ECO:0000313" key="1">
    <source>
        <dbReference type="EMBL" id="SEH65259.1"/>
    </source>
</evidence>
<dbReference type="Gene3D" id="3.40.50.300">
    <property type="entry name" value="P-loop containing nucleotide triphosphate hydrolases"/>
    <property type="match status" value="1"/>
</dbReference>
<dbReference type="InterPro" id="IPR027417">
    <property type="entry name" value="P-loop_NTPase"/>
</dbReference>
<evidence type="ECO:0008006" key="3">
    <source>
        <dbReference type="Google" id="ProtNLM"/>
    </source>
</evidence>